<dbReference type="PROSITE" id="PS50021">
    <property type="entry name" value="CH"/>
    <property type="match status" value="2"/>
</dbReference>
<sequence>MKEFSENHWESIQAKTFTKWVNDKLVKGGYPPISNIYTDFEDGLALGGLLTVLLKTSFLYNKKPFTRIQKVENLEVLLKQIKKHGVVLINIGPEDIVDGNRKLILGLIWTLISKLSISEIGAGDLSVRDELLRWCREATKKYQNVNIVDLSRSWQDGLGFNALIHNFRPDLLDYSSLKECERYKNLEQAFNVADKKLGIPRLLDVEDVADVIRPDEKSMITYLSQYYQKFNSMERERNSKMLATNILNKIDWSLQHTSLYEAKARAFIQEEKILEQKREELDNLLKETIRRIQQINSHNSALAAAFVELHTIHSSINALHKMYNFKPYRAPEDLAISKIKYEYKTSLESAEVLRSLLEDEDQGALNAEIKDIASSVDQENMKEVAEVFKKSLLKAYSSEKASEDAKTIRGVLKHYLEFLNELSKEESHRDEVMKNAISIYNKMVKEKGSHLSSNDLKVIFNRVGIVVDDSVLSMLDTIEGEESFKDTIRVLTINNYDSLNVKKALRVISGGSETINLQDIESGLENLSILSGPSKKIEIEKLVKEFIKE</sequence>
<dbReference type="Pfam" id="PF00307">
    <property type="entry name" value="CH"/>
    <property type="match status" value="2"/>
</dbReference>
<evidence type="ECO:0000259" key="4">
    <source>
        <dbReference type="PROSITE" id="PS50021"/>
    </source>
</evidence>
<feature type="domain" description="Calponin-homology (CH)" evidence="4">
    <location>
        <begin position="11"/>
        <end position="116"/>
    </location>
</feature>
<dbReference type="InterPro" id="IPR001589">
    <property type="entry name" value="Actinin_actin-bd_CS"/>
</dbReference>
<name>A0A9P6GZF6_9MICR</name>
<keyword evidence="1" id="KW-0677">Repeat</keyword>
<dbReference type="Gene3D" id="1.10.418.10">
    <property type="entry name" value="Calponin-like domain"/>
    <property type="match status" value="2"/>
</dbReference>
<proteinExistence type="predicted"/>
<comment type="caution">
    <text evidence="5">The sequence shown here is derived from an EMBL/GenBank/DDBJ whole genome shotgun (WGS) entry which is preliminary data.</text>
</comment>
<feature type="domain" description="Calponin-homology (CH)" evidence="4">
    <location>
        <begin position="125"/>
        <end position="231"/>
    </location>
</feature>
<dbReference type="PROSITE" id="PS00020">
    <property type="entry name" value="ACTININ_2"/>
    <property type="match status" value="1"/>
</dbReference>
<feature type="coiled-coil region" evidence="3">
    <location>
        <begin position="267"/>
        <end position="298"/>
    </location>
</feature>
<protein>
    <submittedName>
        <fullName evidence="5">Alpha-actinin-like protein 1</fullName>
    </submittedName>
</protein>
<keyword evidence="6" id="KW-1185">Reference proteome</keyword>
<dbReference type="FunFam" id="1.10.418.10:FF:000001">
    <property type="entry name" value="Actinin alpha 1"/>
    <property type="match status" value="1"/>
</dbReference>
<evidence type="ECO:0000313" key="6">
    <source>
        <dbReference type="Proteomes" id="UP000740883"/>
    </source>
</evidence>
<evidence type="ECO:0000256" key="3">
    <source>
        <dbReference type="SAM" id="Coils"/>
    </source>
</evidence>
<dbReference type="PROSITE" id="PS00019">
    <property type="entry name" value="ACTININ_1"/>
    <property type="match status" value="1"/>
</dbReference>
<dbReference type="PANTHER" id="PTHR11915">
    <property type="entry name" value="SPECTRIN/FILAMIN RELATED CYTOSKELETAL PROTEIN"/>
    <property type="match status" value="1"/>
</dbReference>
<evidence type="ECO:0000313" key="5">
    <source>
        <dbReference type="EMBL" id="KAF9762773.1"/>
    </source>
</evidence>
<dbReference type="EMBL" id="SBJO01000135">
    <property type="protein sequence ID" value="KAF9762773.1"/>
    <property type="molecule type" value="Genomic_DNA"/>
</dbReference>
<dbReference type="OrthoDB" id="10017054at2759"/>
<dbReference type="SUPFAM" id="SSF47576">
    <property type="entry name" value="Calponin-homology domain, CH-domain"/>
    <property type="match status" value="1"/>
</dbReference>
<dbReference type="Proteomes" id="UP000740883">
    <property type="component" value="Unassembled WGS sequence"/>
</dbReference>
<accession>A0A9P6GZF6</accession>
<dbReference type="GO" id="GO:0003779">
    <property type="term" value="F:actin binding"/>
    <property type="evidence" value="ECO:0007669"/>
    <property type="project" value="UniProtKB-KW"/>
</dbReference>
<dbReference type="InterPro" id="IPR001715">
    <property type="entry name" value="CH_dom"/>
</dbReference>
<keyword evidence="2" id="KW-0009">Actin-binding</keyword>
<dbReference type="AlphaFoldDB" id="A0A9P6GZF6"/>
<organism evidence="5 6">
    <name type="scientific">Nosema granulosis</name>
    <dbReference type="NCBI Taxonomy" id="83296"/>
    <lineage>
        <taxon>Eukaryota</taxon>
        <taxon>Fungi</taxon>
        <taxon>Fungi incertae sedis</taxon>
        <taxon>Microsporidia</taxon>
        <taxon>Nosematidae</taxon>
        <taxon>Nosema</taxon>
    </lineage>
</organism>
<reference evidence="5 6" key="1">
    <citation type="journal article" date="2020" name="Genome Biol. Evol.">
        <title>Comparative genomics of strictly vertically transmitted, feminizing microsporidia endosymbionts of amphipod crustaceans.</title>
        <authorList>
            <person name="Cormier A."/>
            <person name="Chebbi M.A."/>
            <person name="Giraud I."/>
            <person name="Wattier R."/>
            <person name="Teixeira M."/>
            <person name="Gilbert C."/>
            <person name="Rigaud T."/>
            <person name="Cordaux R."/>
        </authorList>
    </citation>
    <scope>NUCLEOTIDE SEQUENCE [LARGE SCALE GENOMIC DNA]</scope>
    <source>
        <strain evidence="5 6">Ou3-Ou53</strain>
    </source>
</reference>
<evidence type="ECO:0000256" key="2">
    <source>
        <dbReference type="ARBA" id="ARBA00023203"/>
    </source>
</evidence>
<evidence type="ECO:0000256" key="1">
    <source>
        <dbReference type="ARBA" id="ARBA00022737"/>
    </source>
</evidence>
<gene>
    <name evidence="5" type="primary">ain1</name>
    <name evidence="5" type="ORF">NGRA_1765</name>
</gene>
<dbReference type="SMART" id="SM00033">
    <property type="entry name" value="CH"/>
    <property type="match status" value="2"/>
</dbReference>
<keyword evidence="3" id="KW-0175">Coiled coil</keyword>
<dbReference type="InterPro" id="IPR036872">
    <property type="entry name" value="CH_dom_sf"/>
</dbReference>